<evidence type="ECO:0000313" key="1">
    <source>
        <dbReference type="EMBL" id="KAK7082335.1"/>
    </source>
</evidence>
<gene>
    <name evidence="1" type="ORF">SK128_026729</name>
</gene>
<sequence>MACLCGRMVPKLQVQGQYIEYGSRSLARSQDDEQVNYFCQRPHNDNDFAYQKGQRWAVEDDSVID</sequence>
<proteinExistence type="predicted"/>
<dbReference type="EMBL" id="JAXCGZ010004069">
    <property type="protein sequence ID" value="KAK7082335.1"/>
    <property type="molecule type" value="Genomic_DNA"/>
</dbReference>
<name>A0AAN8XD84_HALRR</name>
<dbReference type="Proteomes" id="UP001381693">
    <property type="component" value="Unassembled WGS sequence"/>
</dbReference>
<protein>
    <submittedName>
        <fullName evidence="1">Uncharacterized protein</fullName>
    </submittedName>
</protein>
<evidence type="ECO:0000313" key="2">
    <source>
        <dbReference type="Proteomes" id="UP001381693"/>
    </source>
</evidence>
<comment type="caution">
    <text evidence="1">The sequence shown here is derived from an EMBL/GenBank/DDBJ whole genome shotgun (WGS) entry which is preliminary data.</text>
</comment>
<accession>A0AAN8XD84</accession>
<organism evidence="1 2">
    <name type="scientific">Halocaridina rubra</name>
    <name type="common">Hawaiian red shrimp</name>
    <dbReference type="NCBI Taxonomy" id="373956"/>
    <lineage>
        <taxon>Eukaryota</taxon>
        <taxon>Metazoa</taxon>
        <taxon>Ecdysozoa</taxon>
        <taxon>Arthropoda</taxon>
        <taxon>Crustacea</taxon>
        <taxon>Multicrustacea</taxon>
        <taxon>Malacostraca</taxon>
        <taxon>Eumalacostraca</taxon>
        <taxon>Eucarida</taxon>
        <taxon>Decapoda</taxon>
        <taxon>Pleocyemata</taxon>
        <taxon>Caridea</taxon>
        <taxon>Atyoidea</taxon>
        <taxon>Atyidae</taxon>
        <taxon>Halocaridina</taxon>
    </lineage>
</organism>
<dbReference type="AlphaFoldDB" id="A0AAN8XD84"/>
<feature type="non-terminal residue" evidence="1">
    <location>
        <position position="65"/>
    </location>
</feature>
<keyword evidence="2" id="KW-1185">Reference proteome</keyword>
<reference evidence="1 2" key="1">
    <citation type="submission" date="2023-11" db="EMBL/GenBank/DDBJ databases">
        <title>Halocaridina rubra genome assembly.</title>
        <authorList>
            <person name="Smith C."/>
        </authorList>
    </citation>
    <scope>NUCLEOTIDE SEQUENCE [LARGE SCALE GENOMIC DNA]</scope>
    <source>
        <strain evidence="1">EP-1</strain>
        <tissue evidence="1">Whole</tissue>
    </source>
</reference>